<proteinExistence type="predicted"/>
<dbReference type="PANTHER" id="PTHR34109">
    <property type="entry name" value="BNAUNNG04460D PROTEIN-RELATED"/>
    <property type="match status" value="1"/>
</dbReference>
<evidence type="ECO:0000313" key="3">
    <source>
        <dbReference type="EMBL" id="KAA9027974.1"/>
    </source>
</evidence>
<dbReference type="EMBL" id="VYQA01000011">
    <property type="protein sequence ID" value="KAA9027974.1"/>
    <property type="molecule type" value="Genomic_DNA"/>
</dbReference>
<dbReference type="InterPro" id="IPR037523">
    <property type="entry name" value="VOC_core"/>
</dbReference>
<accession>A0A5J5HYY8</accession>
<sequence length="140" mass="15065">MPGSPVIPCLRYADAPAAIDFLCAAFGFARHAVHPDEADPKIIHHAQLTLGDGMIMLGSVKDMEGESLYTWSTARDLGGITACVYIVVPDPDAHCLHARNEGAVVVDEPHDNPGYPGRGYTALDPEGNVWSFGSYDPWTD</sequence>
<dbReference type="Proteomes" id="UP000325933">
    <property type="component" value="Unassembled WGS sequence"/>
</dbReference>
<dbReference type="PANTHER" id="PTHR34109:SF1">
    <property type="entry name" value="VOC DOMAIN-CONTAINING PROTEIN"/>
    <property type="match status" value="1"/>
</dbReference>
<name>A0A5J5HYY8_9SPHN</name>
<dbReference type="Gene3D" id="3.30.720.110">
    <property type="match status" value="1"/>
</dbReference>
<dbReference type="Proteomes" id="UP000326364">
    <property type="component" value="Unassembled WGS sequence"/>
</dbReference>
<reference evidence="4 5" key="1">
    <citation type="submission" date="2019-09" db="EMBL/GenBank/DDBJ databases">
        <authorList>
            <person name="Feng G."/>
        </authorList>
    </citation>
    <scope>NUCLEOTIDE SEQUENCE [LARGE SCALE GENOMIC DNA]</scope>
    <source>
        <strain evidence="3 4">KACC 19283</strain>
        <strain evidence="2 5">KACC 19284</strain>
    </source>
</reference>
<dbReference type="InterPro" id="IPR004360">
    <property type="entry name" value="Glyas_Fos-R_dOase_dom"/>
</dbReference>
<dbReference type="Gene3D" id="3.30.720.120">
    <property type="match status" value="1"/>
</dbReference>
<dbReference type="AlphaFoldDB" id="A0A5J5HYY8"/>
<protein>
    <submittedName>
        <fullName evidence="3">Glyoxalase</fullName>
    </submittedName>
</protein>
<dbReference type="SUPFAM" id="SSF54593">
    <property type="entry name" value="Glyoxalase/Bleomycin resistance protein/Dihydroxybiphenyl dioxygenase"/>
    <property type="match status" value="1"/>
</dbReference>
<dbReference type="InterPro" id="IPR029068">
    <property type="entry name" value="Glyas_Bleomycin-R_OHBP_Dase"/>
</dbReference>
<dbReference type="PROSITE" id="PS51819">
    <property type="entry name" value="VOC"/>
    <property type="match status" value="1"/>
</dbReference>
<evidence type="ECO:0000313" key="4">
    <source>
        <dbReference type="Proteomes" id="UP000325933"/>
    </source>
</evidence>
<evidence type="ECO:0000313" key="5">
    <source>
        <dbReference type="Proteomes" id="UP000326364"/>
    </source>
</evidence>
<gene>
    <name evidence="3" type="ORF">F4U95_15615</name>
    <name evidence="2" type="ORF">F4U96_15490</name>
</gene>
<evidence type="ECO:0000259" key="1">
    <source>
        <dbReference type="PROSITE" id="PS51819"/>
    </source>
</evidence>
<evidence type="ECO:0000313" key="2">
    <source>
        <dbReference type="EMBL" id="KAA9015051.1"/>
    </source>
</evidence>
<organism evidence="3 4">
    <name type="scientific">Sphingobium limneticum</name>
    <dbReference type="NCBI Taxonomy" id="1007511"/>
    <lineage>
        <taxon>Bacteria</taxon>
        <taxon>Pseudomonadati</taxon>
        <taxon>Pseudomonadota</taxon>
        <taxon>Alphaproteobacteria</taxon>
        <taxon>Sphingomonadales</taxon>
        <taxon>Sphingomonadaceae</taxon>
        <taxon>Sphingobium</taxon>
    </lineage>
</organism>
<feature type="domain" description="VOC" evidence="1">
    <location>
        <begin position="1"/>
        <end position="135"/>
    </location>
</feature>
<dbReference type="Pfam" id="PF00903">
    <property type="entry name" value="Glyoxalase"/>
    <property type="match status" value="1"/>
</dbReference>
<dbReference type="RefSeq" id="WP_150426312.1">
    <property type="nucleotide sequence ID" value="NZ_VYQA01000011.1"/>
</dbReference>
<keyword evidence="5" id="KW-1185">Reference proteome</keyword>
<dbReference type="EMBL" id="VYQB01000011">
    <property type="protein sequence ID" value="KAA9015051.1"/>
    <property type="molecule type" value="Genomic_DNA"/>
</dbReference>
<comment type="caution">
    <text evidence="3">The sequence shown here is derived from an EMBL/GenBank/DDBJ whole genome shotgun (WGS) entry which is preliminary data.</text>
</comment>